<dbReference type="Proteomes" id="UP000790787">
    <property type="component" value="Chromosome 18"/>
</dbReference>
<feature type="region of interest" description="Disordered" evidence="7">
    <location>
        <begin position="936"/>
        <end position="979"/>
    </location>
</feature>
<keyword evidence="5" id="KW-0539">Nucleus</keyword>
<evidence type="ECO:0000256" key="3">
    <source>
        <dbReference type="ARBA" id="ARBA00022454"/>
    </source>
</evidence>
<dbReference type="RefSeq" id="XP_016438717.1">
    <property type="nucleotide sequence ID" value="XM_016583231.1"/>
</dbReference>
<reference evidence="10" key="2">
    <citation type="submission" date="2025-08" db="UniProtKB">
        <authorList>
            <consortium name="RefSeq"/>
        </authorList>
    </citation>
    <scope>IDENTIFICATION</scope>
    <source>
        <tissue evidence="10">Leaf</tissue>
    </source>
</reference>
<dbReference type="PANTHER" id="PTHR22928:SF3">
    <property type="entry name" value="TELOMERE-ASSOCIATED PROTEIN RIF1"/>
    <property type="match status" value="1"/>
</dbReference>
<dbReference type="SUPFAM" id="SSF48371">
    <property type="entry name" value="ARM repeat"/>
    <property type="match status" value="1"/>
</dbReference>
<dbReference type="OrthoDB" id="5399929at2759"/>
<protein>
    <submittedName>
        <fullName evidence="10">Uncharacterized protein LOC107764615 isoform X1</fullName>
    </submittedName>
    <submittedName>
        <fullName evidence="10">Uncharacterized protein isoform X2</fullName>
    </submittedName>
</protein>
<gene>
    <name evidence="10" type="primary">LOC107764615</name>
</gene>
<evidence type="ECO:0000256" key="2">
    <source>
        <dbReference type="ARBA" id="ARBA00004574"/>
    </source>
</evidence>
<dbReference type="GO" id="GO:0005634">
    <property type="term" value="C:nucleus"/>
    <property type="evidence" value="ECO:0007669"/>
    <property type="project" value="UniProtKB-SubCell"/>
</dbReference>
<dbReference type="GeneID" id="107764615"/>
<evidence type="ECO:0000259" key="8">
    <source>
        <dbReference type="Pfam" id="PF12231"/>
    </source>
</evidence>
<dbReference type="PANTHER" id="PTHR22928">
    <property type="entry name" value="TELOMERE-ASSOCIATED PROTEIN RIF1"/>
    <property type="match status" value="1"/>
</dbReference>
<evidence type="ECO:0000256" key="7">
    <source>
        <dbReference type="SAM" id="MobiDB-lite"/>
    </source>
</evidence>
<sequence>METFKEQLEQIQTLLLSSNKPLAYSTLLHLQQQSGTDSSFVQLLADSASIILPYILVDVSNNDEEIAAQALKCLGFMIYHPSIVGSIKGDDATAIVDSLVEVITTTKIKSVCNLGVWCISMQQFHSSLLDAHFQSLLRAIIYALDNPIGSLSVTFEAMQAVMKLASSSAQDMRAMSNIWVPPIYRRLVSSDKRERDMSERCLLKVSSVICPPPVNLSKAVAIELKKTLLLTMEELLNQGLKIQTLLAWGWFMRLLGPYGMKYKHLVNKLLKITEQTFPDLDPQIQSASLIAWECLIDALICSTLHNPESNALVKNSADQTVFEGNNPTEADGFSKKIKLVMTPLIGIMSSNCDASVHVSCLNTWSYLLYKLDKLASYHSVVKTVWEPILEVVIKVGPVNKSIWSWNFCIELLDNFISAGNKDVNSKLIDQKADRLSKSFIMKLPESAKCSWKYHPIKWSPLDFGNLEFSLNMIHGVITQGSNITLSHEVRTLTYGAASSLFRSLLRSVKHLFKSDIITYDEIILSLNMMFKFLKSVYESMHSRNGGIDDLQSFLLQLLEAFVEELEPSTLQSPLYKVALDLKNFEKSEPVYRFKSAKIPDICFVNYKEKPDSPGYATTIHFLCYPFAAYSCPNVHLKLQHVIEAWISLYVSLSRASENGYPTLTEDLCSMLCSYFNEALTKGDFVAEPQSSVKGQDIDVLLLFGEAMICAVEQASLTAKSKAKESESWRSSNIKSSLEFASCFVKLSWEKDETNVSTSLIKTRLLSSLIHFVGCLHLQKDVTLFIEIMTSSLLLWLSHFEAQESNFKDQLQQLWIQTLNCLQKLRPIIEFNSSFLQLQEPLLEKTLDHPDPIISDSTVNFWNSTYGEQMKLDYPQSLLPILDKLSRKGKIKLCKKSLSPNGKTNSEVDKVTAPNRYKVPTTLRRCSKRVELLGNAANSSEGNDRIYPKSKRRHTELTEHQKEVRRAQQGRSMDCSGHGPGIWTYTSVDFSQGNEESQESQDVRDADSILEMLRKVN</sequence>
<organism evidence="9 10">
    <name type="scientific">Nicotiana tabacum</name>
    <name type="common">Common tobacco</name>
    <dbReference type="NCBI Taxonomy" id="4097"/>
    <lineage>
        <taxon>Eukaryota</taxon>
        <taxon>Viridiplantae</taxon>
        <taxon>Streptophyta</taxon>
        <taxon>Embryophyta</taxon>
        <taxon>Tracheophyta</taxon>
        <taxon>Spermatophyta</taxon>
        <taxon>Magnoliopsida</taxon>
        <taxon>eudicotyledons</taxon>
        <taxon>Gunneridae</taxon>
        <taxon>Pentapetalae</taxon>
        <taxon>asterids</taxon>
        <taxon>lamiids</taxon>
        <taxon>Solanales</taxon>
        <taxon>Solanaceae</taxon>
        <taxon>Nicotianoideae</taxon>
        <taxon>Nicotianeae</taxon>
        <taxon>Nicotiana</taxon>
    </lineage>
</organism>
<dbReference type="GO" id="GO:0000781">
    <property type="term" value="C:chromosome, telomeric region"/>
    <property type="evidence" value="ECO:0007669"/>
    <property type="project" value="UniProtKB-SubCell"/>
</dbReference>
<evidence type="ECO:0000256" key="4">
    <source>
        <dbReference type="ARBA" id="ARBA00022895"/>
    </source>
</evidence>
<evidence type="ECO:0000256" key="1">
    <source>
        <dbReference type="ARBA" id="ARBA00004123"/>
    </source>
</evidence>
<feature type="compositionally biased region" description="Basic and acidic residues" evidence="7">
    <location>
        <begin position="954"/>
        <end position="965"/>
    </location>
</feature>
<feature type="domain" description="Telomere-associated protein Rif1 N-terminal" evidence="8">
    <location>
        <begin position="23"/>
        <end position="308"/>
    </location>
</feature>
<dbReference type="InterPro" id="IPR011989">
    <property type="entry name" value="ARM-like"/>
</dbReference>
<keyword evidence="4" id="KW-0779">Telomere</keyword>
<dbReference type="Pfam" id="PF12231">
    <property type="entry name" value="Rif1_N"/>
    <property type="match status" value="1"/>
</dbReference>
<dbReference type="AlphaFoldDB" id="A0A1S3XFS3"/>
<reference evidence="9" key="1">
    <citation type="journal article" date="2014" name="Nat. Commun.">
        <title>The tobacco genome sequence and its comparison with those of tomato and potato.</title>
        <authorList>
            <person name="Sierro N."/>
            <person name="Battey J.N."/>
            <person name="Ouadi S."/>
            <person name="Bakaher N."/>
            <person name="Bovet L."/>
            <person name="Willig A."/>
            <person name="Goepfert S."/>
            <person name="Peitsch M.C."/>
            <person name="Ivanov N.V."/>
        </authorList>
    </citation>
    <scope>NUCLEOTIDE SEQUENCE [LARGE SCALE GENOMIC DNA]</scope>
</reference>
<comment type="subcellular location">
    <subcellularLocation>
        <location evidence="2">Chromosome</location>
        <location evidence="2">Telomere</location>
    </subcellularLocation>
    <subcellularLocation>
        <location evidence="1">Nucleus</location>
    </subcellularLocation>
</comment>
<evidence type="ECO:0000313" key="10">
    <source>
        <dbReference type="RefSeq" id="XP_016438717.1"/>
    </source>
</evidence>
<dbReference type="InterPro" id="IPR022031">
    <property type="entry name" value="Rif1_N"/>
</dbReference>
<evidence type="ECO:0000256" key="6">
    <source>
        <dbReference type="ARBA" id="ARBA00023306"/>
    </source>
</evidence>
<accession>A0A1S3XFS3</accession>
<evidence type="ECO:0000256" key="5">
    <source>
        <dbReference type="ARBA" id="ARBA00023242"/>
    </source>
</evidence>
<keyword evidence="6" id="KW-0131">Cell cycle</keyword>
<dbReference type="InterPro" id="IPR016024">
    <property type="entry name" value="ARM-type_fold"/>
</dbReference>
<evidence type="ECO:0000313" key="9">
    <source>
        <dbReference type="Proteomes" id="UP000790787"/>
    </source>
</evidence>
<dbReference type="RefSeq" id="XP_016438717.1">
    <property type="nucleotide sequence ID" value="XM_016583231.2"/>
</dbReference>
<keyword evidence="9" id="KW-1185">Reference proteome</keyword>
<dbReference type="Gene3D" id="1.25.10.10">
    <property type="entry name" value="Leucine-rich Repeat Variant"/>
    <property type="match status" value="1"/>
</dbReference>
<proteinExistence type="predicted"/>
<keyword evidence="3" id="KW-0158">Chromosome</keyword>
<name>A0A1S3XFS3_TOBAC</name>